<dbReference type="Proteomes" id="UP000629468">
    <property type="component" value="Unassembled WGS sequence"/>
</dbReference>
<reference evidence="1 2" key="1">
    <citation type="journal article" name="Sci. Rep.">
        <title>Telomere-to-telomere assembled and centromere annotated genomes of the two main subspecies of the button mushroom Agaricus bisporus reveal especially polymorphic chromosome ends.</title>
        <authorList>
            <person name="Sonnenberg A.S.M."/>
            <person name="Sedaghat-Telgerd N."/>
            <person name="Lavrijssen B."/>
            <person name="Ohm R.A."/>
            <person name="Hendrickx P.M."/>
            <person name="Scholtmeijer K."/>
            <person name="Baars J.J.P."/>
            <person name="van Peer A."/>
        </authorList>
    </citation>
    <scope>NUCLEOTIDE SEQUENCE [LARGE SCALE GENOMIC DNA]</scope>
    <source>
        <strain evidence="1 2">H119_p4</strain>
    </source>
</reference>
<protein>
    <submittedName>
        <fullName evidence="1">Uncharacterized protein</fullName>
    </submittedName>
</protein>
<comment type="caution">
    <text evidence="1">The sequence shown here is derived from an EMBL/GenBank/DDBJ whole genome shotgun (WGS) entry which is preliminary data.</text>
</comment>
<proteinExistence type="predicted"/>
<organism evidence="1 2">
    <name type="scientific">Agaricus bisporus var. burnettii</name>
    <dbReference type="NCBI Taxonomy" id="192524"/>
    <lineage>
        <taxon>Eukaryota</taxon>
        <taxon>Fungi</taxon>
        <taxon>Dikarya</taxon>
        <taxon>Basidiomycota</taxon>
        <taxon>Agaricomycotina</taxon>
        <taxon>Agaricomycetes</taxon>
        <taxon>Agaricomycetidae</taxon>
        <taxon>Agaricales</taxon>
        <taxon>Agaricineae</taxon>
        <taxon>Agaricaceae</taxon>
        <taxon>Agaricus</taxon>
    </lineage>
</organism>
<name>A0A8H7F0U7_AGABI</name>
<gene>
    <name evidence="1" type="ORF">Agabi119p4_5907</name>
</gene>
<accession>A0A8H7F0U7</accession>
<evidence type="ECO:0000313" key="1">
    <source>
        <dbReference type="EMBL" id="KAF7771596.1"/>
    </source>
</evidence>
<dbReference type="AlphaFoldDB" id="A0A8H7F0U7"/>
<sequence>MLPINVLCQHTTHSGIICTRYASLLRTLNSLPGVVRRRCATPPLDRMVQKRIHVLHRCRTFERRPEEYDDLKGFAEFLERNLPLPRHCSSTVDIHDHDPVDGHAIHMLTTLYS</sequence>
<evidence type="ECO:0000313" key="2">
    <source>
        <dbReference type="Proteomes" id="UP000629468"/>
    </source>
</evidence>
<dbReference type="EMBL" id="JABXXO010000008">
    <property type="protein sequence ID" value="KAF7771596.1"/>
    <property type="molecule type" value="Genomic_DNA"/>
</dbReference>